<gene>
    <name evidence="1" type="ORF">HHI36_012779</name>
</gene>
<dbReference type="Proteomes" id="UP001516400">
    <property type="component" value="Unassembled WGS sequence"/>
</dbReference>
<organism evidence="1 2">
    <name type="scientific">Cryptolaemus montrouzieri</name>
    <dbReference type="NCBI Taxonomy" id="559131"/>
    <lineage>
        <taxon>Eukaryota</taxon>
        <taxon>Metazoa</taxon>
        <taxon>Ecdysozoa</taxon>
        <taxon>Arthropoda</taxon>
        <taxon>Hexapoda</taxon>
        <taxon>Insecta</taxon>
        <taxon>Pterygota</taxon>
        <taxon>Neoptera</taxon>
        <taxon>Endopterygota</taxon>
        <taxon>Coleoptera</taxon>
        <taxon>Polyphaga</taxon>
        <taxon>Cucujiformia</taxon>
        <taxon>Coccinelloidea</taxon>
        <taxon>Coccinellidae</taxon>
        <taxon>Scymninae</taxon>
        <taxon>Scymnini</taxon>
        <taxon>Cryptolaemus</taxon>
    </lineage>
</organism>
<protein>
    <submittedName>
        <fullName evidence="1">Uncharacterized protein</fullName>
    </submittedName>
</protein>
<dbReference type="AlphaFoldDB" id="A0ABD2NF85"/>
<reference evidence="1 2" key="1">
    <citation type="journal article" date="2021" name="BMC Biol.">
        <title>Horizontally acquired antibacterial genes associated with adaptive radiation of ladybird beetles.</title>
        <authorList>
            <person name="Li H.S."/>
            <person name="Tang X.F."/>
            <person name="Huang Y.H."/>
            <person name="Xu Z.Y."/>
            <person name="Chen M.L."/>
            <person name="Du X.Y."/>
            <person name="Qiu B.Y."/>
            <person name="Chen P.T."/>
            <person name="Zhang W."/>
            <person name="Slipinski A."/>
            <person name="Escalona H.E."/>
            <person name="Waterhouse R.M."/>
            <person name="Zwick A."/>
            <person name="Pang H."/>
        </authorList>
    </citation>
    <scope>NUCLEOTIDE SEQUENCE [LARGE SCALE GENOMIC DNA]</scope>
    <source>
        <strain evidence="1">SYSU2018</strain>
    </source>
</reference>
<keyword evidence="2" id="KW-1185">Reference proteome</keyword>
<sequence>MDLYGFSCSDVVRDMYQKRLTLELADLNEDQDVEKEYENIMKATHTAAEEVIGGEPSKKIGKEPIWLNDIIKVLIQAKSDAYGN</sequence>
<accession>A0ABD2NF85</accession>
<name>A0ABD2NF85_9CUCU</name>
<evidence type="ECO:0000313" key="2">
    <source>
        <dbReference type="Proteomes" id="UP001516400"/>
    </source>
</evidence>
<comment type="caution">
    <text evidence="1">The sequence shown here is derived from an EMBL/GenBank/DDBJ whole genome shotgun (WGS) entry which is preliminary data.</text>
</comment>
<dbReference type="EMBL" id="JABFTP020000103">
    <property type="protein sequence ID" value="KAL3277431.1"/>
    <property type="molecule type" value="Genomic_DNA"/>
</dbReference>
<proteinExistence type="predicted"/>
<evidence type="ECO:0000313" key="1">
    <source>
        <dbReference type="EMBL" id="KAL3277431.1"/>
    </source>
</evidence>